<evidence type="ECO:0000313" key="3">
    <source>
        <dbReference type="Proteomes" id="UP000614601"/>
    </source>
</evidence>
<feature type="compositionally biased region" description="Acidic residues" evidence="1">
    <location>
        <begin position="503"/>
        <end position="538"/>
    </location>
</feature>
<dbReference type="AlphaFoldDB" id="A0A811KU12"/>
<feature type="compositionally biased region" description="Basic and acidic residues" evidence="1">
    <location>
        <begin position="228"/>
        <end position="240"/>
    </location>
</feature>
<reference evidence="2" key="1">
    <citation type="submission" date="2020-09" db="EMBL/GenBank/DDBJ databases">
        <authorList>
            <person name="Kikuchi T."/>
        </authorList>
    </citation>
    <scope>NUCLEOTIDE SEQUENCE</scope>
    <source>
        <strain evidence="2">SH1</strain>
    </source>
</reference>
<feature type="compositionally biased region" description="Acidic residues" evidence="1">
    <location>
        <begin position="564"/>
        <end position="577"/>
    </location>
</feature>
<proteinExistence type="predicted"/>
<sequence>MGYESNGGMNRSRGGGGNWNSPGRGRGGGGFRGRGGSPGGFRGGFRGGNRGGSENRNFRGGNRGGGGDRSFDRNRSFGSDGGDNGNRSFGGRGDRSFRGGDRSFRGGDRSFRGGDRSFGGGRGGGFRGGRGGNFSGGRGGFRNDSFNGTPQNRKRKFSEEGGDGPDNKKSNKETSFFSSEDNDFEKKTSSILKKGGQPQSEKKNVKFFSGKKSPVSAKTPATPHPAKGKNEKMQPRRFLDSDDEDSDLDLSDLKAKQVDIEDEHERAEDEEVEIEDEEAEDEEVEVEDEEEEEEEEPVAKTLPKAAPKPDAVKTAKTKFSLDAISLEKKQRLDILGLSLFASTDKKVNVNQVFKKLHPFVVDVWTVQMGTLILFDKSNSRNAALEHLKNDKRFKFEKAENVPGILEESLKTVDPLTLKVAHVPSGTSQNDLKLIFPTASGVKLNGDWATISFKTHLDAIKGLTAAGSLRIYGHSVLITFLRSAKAEESKPVEKKNAVKAVVQESEDDADDEELAEDLEIEDEEIEVEDEEVEDEEEGEQAGKANGLVDHMAEEAEDSDIPSSEEGIEEITDDEVEED</sequence>
<feature type="compositionally biased region" description="Acidic residues" evidence="1">
    <location>
        <begin position="241"/>
        <end position="250"/>
    </location>
</feature>
<protein>
    <recommendedName>
        <fullName evidence="4">RRM domain-containing protein</fullName>
    </recommendedName>
</protein>
<feature type="compositionally biased region" description="Acidic residues" evidence="1">
    <location>
        <begin position="268"/>
        <end position="296"/>
    </location>
</feature>
<feature type="compositionally biased region" description="Gly residues" evidence="1">
    <location>
        <begin position="13"/>
        <end position="51"/>
    </location>
</feature>
<accession>A0A811KU12</accession>
<feature type="compositionally biased region" description="Basic and acidic residues" evidence="1">
    <location>
        <begin position="251"/>
        <end position="267"/>
    </location>
</feature>
<feature type="compositionally biased region" description="Gly residues" evidence="1">
    <location>
        <begin position="79"/>
        <end position="91"/>
    </location>
</feature>
<feature type="region of interest" description="Disordered" evidence="1">
    <location>
        <begin position="501"/>
        <end position="577"/>
    </location>
</feature>
<dbReference type="Proteomes" id="UP000783686">
    <property type="component" value="Unassembled WGS sequence"/>
</dbReference>
<keyword evidence="3" id="KW-1185">Reference proteome</keyword>
<dbReference type="OrthoDB" id="10601026at2759"/>
<comment type="caution">
    <text evidence="2">The sequence shown here is derived from an EMBL/GenBank/DDBJ whole genome shotgun (WGS) entry which is preliminary data.</text>
</comment>
<organism evidence="2 3">
    <name type="scientific">Bursaphelenchus okinawaensis</name>
    <dbReference type="NCBI Taxonomy" id="465554"/>
    <lineage>
        <taxon>Eukaryota</taxon>
        <taxon>Metazoa</taxon>
        <taxon>Ecdysozoa</taxon>
        <taxon>Nematoda</taxon>
        <taxon>Chromadorea</taxon>
        <taxon>Rhabditida</taxon>
        <taxon>Tylenchina</taxon>
        <taxon>Tylenchomorpha</taxon>
        <taxon>Aphelenchoidea</taxon>
        <taxon>Aphelenchoididae</taxon>
        <taxon>Bursaphelenchus</taxon>
    </lineage>
</organism>
<evidence type="ECO:0000256" key="1">
    <source>
        <dbReference type="SAM" id="MobiDB-lite"/>
    </source>
</evidence>
<feature type="region of interest" description="Disordered" evidence="1">
    <location>
        <begin position="1"/>
        <end position="309"/>
    </location>
</feature>
<feature type="compositionally biased region" description="Gly residues" evidence="1">
    <location>
        <begin position="116"/>
        <end position="140"/>
    </location>
</feature>
<dbReference type="EMBL" id="CAJFCW020000004">
    <property type="protein sequence ID" value="CAG9112406.1"/>
    <property type="molecule type" value="Genomic_DNA"/>
</dbReference>
<gene>
    <name evidence="2" type="ORF">BOKJ2_LOCUS8351</name>
</gene>
<dbReference type="Proteomes" id="UP000614601">
    <property type="component" value="Unassembled WGS sequence"/>
</dbReference>
<name>A0A811KU12_9BILA</name>
<evidence type="ECO:0008006" key="4">
    <source>
        <dbReference type="Google" id="ProtNLM"/>
    </source>
</evidence>
<feature type="compositionally biased region" description="Low complexity" evidence="1">
    <location>
        <begin position="1"/>
        <end position="12"/>
    </location>
</feature>
<feature type="compositionally biased region" description="Basic and acidic residues" evidence="1">
    <location>
        <begin position="92"/>
        <end position="115"/>
    </location>
</feature>
<dbReference type="EMBL" id="CAJFDH010000004">
    <property type="protein sequence ID" value="CAD5219252.1"/>
    <property type="molecule type" value="Genomic_DNA"/>
</dbReference>
<evidence type="ECO:0000313" key="2">
    <source>
        <dbReference type="EMBL" id="CAD5219252.1"/>
    </source>
</evidence>